<dbReference type="eggNOG" id="ENOG5031H8I">
    <property type="taxonomic scope" value="Bacteria"/>
</dbReference>
<accession>A0A150LHR4</accession>
<dbReference type="AlphaFoldDB" id="A0A150LHR4"/>
<dbReference type="Proteomes" id="UP000075455">
    <property type="component" value="Unassembled WGS sequence"/>
</dbReference>
<gene>
    <name evidence="2" type="ORF">B4119_2292</name>
</gene>
<dbReference type="Pfam" id="PF18931">
    <property type="entry name" value="DUF5680"/>
    <property type="match status" value="1"/>
</dbReference>
<evidence type="ECO:0000313" key="2">
    <source>
        <dbReference type="EMBL" id="KYD11795.1"/>
    </source>
</evidence>
<evidence type="ECO:0000313" key="3">
    <source>
        <dbReference type="Proteomes" id="UP000075455"/>
    </source>
</evidence>
<evidence type="ECO:0000259" key="1">
    <source>
        <dbReference type="Pfam" id="PF18931"/>
    </source>
</evidence>
<organism evidence="2 3">
    <name type="scientific">Saccharococcus caldoxylosilyticus</name>
    <dbReference type="NCBI Taxonomy" id="81408"/>
    <lineage>
        <taxon>Bacteria</taxon>
        <taxon>Bacillati</taxon>
        <taxon>Bacillota</taxon>
        <taxon>Bacilli</taxon>
        <taxon>Bacillales</taxon>
        <taxon>Anoxybacillaceae</taxon>
        <taxon>Saccharococcus</taxon>
    </lineage>
</organism>
<dbReference type="PATRIC" id="fig|81408.3.peg.4382"/>
<dbReference type="EMBL" id="LQYS01000066">
    <property type="protein sequence ID" value="KYD11795.1"/>
    <property type="molecule type" value="Genomic_DNA"/>
</dbReference>
<sequence length="159" mass="18498">MERDTANFIDFLVEAKKQTYASETNDASVRPLWNGAKQLEYQKDDYLYRDIYFGSVFFAGQEVVEEKERPVWSMVYSGGVVIPSLPRAQVASVYAFLRKALRLVDVQAPYRGPRQWRDGSYTYQNDYEGTWERFCGEERIFIAGEKVYELRYSGGLIIP</sequence>
<reference evidence="2 3" key="1">
    <citation type="submission" date="2016-01" db="EMBL/GenBank/DDBJ databases">
        <title>Draft Genome Sequences of Seven Thermophilic Sporeformers Isolated from Foods.</title>
        <authorList>
            <person name="Berendsen E.M."/>
            <person name="Wells-Bennik M.H."/>
            <person name="Krawcyk A.O."/>
            <person name="De Jong A."/>
            <person name="Holsappel S."/>
            <person name="Eijlander R.T."/>
            <person name="Kuipers O.P."/>
        </authorList>
    </citation>
    <scope>NUCLEOTIDE SEQUENCE [LARGE SCALE GENOMIC DNA]</scope>
    <source>
        <strain evidence="2 3">B4119</strain>
    </source>
</reference>
<dbReference type="InterPro" id="IPR043735">
    <property type="entry name" value="DUF5680"/>
</dbReference>
<protein>
    <recommendedName>
        <fullName evidence="1">DUF5680 domain-containing protein</fullName>
    </recommendedName>
</protein>
<dbReference type="STRING" id="81408.B4119_2292"/>
<name>A0A150LHR4_9BACL</name>
<feature type="domain" description="DUF5680" evidence="1">
    <location>
        <begin position="50"/>
        <end position="157"/>
    </location>
</feature>
<proteinExistence type="predicted"/>
<dbReference type="RefSeq" id="WP_017437529.1">
    <property type="nucleotide sequence ID" value="NZ_CP040553.1"/>
</dbReference>
<comment type="caution">
    <text evidence="2">The sequence shown here is derived from an EMBL/GenBank/DDBJ whole genome shotgun (WGS) entry which is preliminary data.</text>
</comment>
<dbReference type="GeneID" id="301191416"/>